<accession>A0ABX8CJ47</accession>
<reference evidence="1 2" key="1">
    <citation type="submission" date="2021-04" db="EMBL/GenBank/DDBJ databases">
        <title>Nocardia tengchongensis.</title>
        <authorList>
            <person name="Zhuang k."/>
            <person name="Ran Y."/>
            <person name="Li W."/>
        </authorList>
    </citation>
    <scope>NUCLEOTIDE SEQUENCE [LARGE SCALE GENOMIC DNA]</scope>
    <source>
        <strain evidence="1 2">CFH S0057</strain>
    </source>
</reference>
<dbReference type="EMBL" id="CP074371">
    <property type="protein sequence ID" value="QVI19997.1"/>
    <property type="molecule type" value="Genomic_DNA"/>
</dbReference>
<keyword evidence="2" id="KW-1185">Reference proteome</keyword>
<dbReference type="RefSeq" id="WP_213556043.1">
    <property type="nucleotide sequence ID" value="NZ_JBHZDI010000035.1"/>
</dbReference>
<sequence>MSSWEGGNSPALVPSTFVQEAAMVDDGVFRVQFRESYPATGDEATNFHQWLKALGGMVVYGAYPGPLVIDIAADAAGHVASFPFVESVVSVSDNSVVSG</sequence>
<dbReference type="Proteomes" id="UP000683310">
    <property type="component" value="Chromosome"/>
</dbReference>
<evidence type="ECO:0000313" key="2">
    <source>
        <dbReference type="Proteomes" id="UP000683310"/>
    </source>
</evidence>
<protein>
    <submittedName>
        <fullName evidence="1">Uncharacterized protein</fullName>
    </submittedName>
</protein>
<organism evidence="1 2">
    <name type="scientific">Nocardia tengchongensis</name>
    <dbReference type="NCBI Taxonomy" id="2055889"/>
    <lineage>
        <taxon>Bacteria</taxon>
        <taxon>Bacillati</taxon>
        <taxon>Actinomycetota</taxon>
        <taxon>Actinomycetes</taxon>
        <taxon>Mycobacteriales</taxon>
        <taxon>Nocardiaceae</taxon>
        <taxon>Nocardia</taxon>
    </lineage>
</organism>
<name>A0ABX8CJ47_9NOCA</name>
<evidence type="ECO:0000313" key="1">
    <source>
        <dbReference type="EMBL" id="QVI19997.1"/>
    </source>
</evidence>
<gene>
    <name evidence="1" type="ORF">KHQ06_27520</name>
</gene>
<proteinExistence type="predicted"/>